<dbReference type="Proteomes" id="UP000440367">
    <property type="component" value="Unassembled WGS sequence"/>
</dbReference>
<name>A0A6A3UYN5_9STRA</name>
<accession>A0A6A3UYN5</accession>
<dbReference type="Proteomes" id="UP000433483">
    <property type="component" value="Unassembled WGS sequence"/>
</dbReference>
<dbReference type="EMBL" id="QXGA01010518">
    <property type="protein sequence ID" value="KAE9055323.1"/>
    <property type="molecule type" value="Genomic_DNA"/>
</dbReference>
<proteinExistence type="predicted"/>
<evidence type="ECO:0000313" key="1">
    <source>
        <dbReference type="EMBL" id="KAE9055323.1"/>
    </source>
</evidence>
<dbReference type="EMBL" id="QXGD01002042">
    <property type="protein sequence ID" value="KAE9194572.1"/>
    <property type="molecule type" value="Genomic_DNA"/>
</dbReference>
<evidence type="ECO:0000313" key="6">
    <source>
        <dbReference type="Proteomes" id="UP000440732"/>
    </source>
</evidence>
<protein>
    <submittedName>
        <fullName evidence="2">Uncharacterized protein</fullName>
    </submittedName>
</protein>
<evidence type="ECO:0000313" key="3">
    <source>
        <dbReference type="EMBL" id="KAE9194572.1"/>
    </source>
</evidence>
<gene>
    <name evidence="3" type="ORF">PF002_g23557</name>
    <name evidence="2" type="ORF">PF005_g33084</name>
    <name evidence="1" type="ORF">PF006_g32991</name>
</gene>
<keyword evidence="4" id="KW-1185">Reference proteome</keyword>
<evidence type="ECO:0000313" key="2">
    <source>
        <dbReference type="EMBL" id="KAE9156785.1"/>
    </source>
</evidence>
<sequence>MLLRLLRTICLEMLLTAANKALASLLNPTNTALLLATSVQINTSFAATTLLSSSSITLLASKLLLSSSSSED</sequence>
<evidence type="ECO:0000313" key="5">
    <source>
        <dbReference type="Proteomes" id="UP000440367"/>
    </source>
</evidence>
<evidence type="ECO:0000313" key="4">
    <source>
        <dbReference type="Proteomes" id="UP000433483"/>
    </source>
</evidence>
<dbReference type="AlphaFoldDB" id="A0A6A3UYN5"/>
<organism evidence="2 4">
    <name type="scientific">Phytophthora fragariae</name>
    <dbReference type="NCBI Taxonomy" id="53985"/>
    <lineage>
        <taxon>Eukaryota</taxon>
        <taxon>Sar</taxon>
        <taxon>Stramenopiles</taxon>
        <taxon>Oomycota</taxon>
        <taxon>Peronosporomycetes</taxon>
        <taxon>Peronosporales</taxon>
        <taxon>Peronosporaceae</taxon>
        <taxon>Phytophthora</taxon>
    </lineage>
</organism>
<dbReference type="Proteomes" id="UP000440732">
    <property type="component" value="Unassembled WGS sequence"/>
</dbReference>
<comment type="caution">
    <text evidence="2">The sequence shown here is derived from an EMBL/GenBank/DDBJ whole genome shotgun (WGS) entry which is preliminary data.</text>
</comment>
<dbReference type="EMBL" id="QXGB01009625">
    <property type="protein sequence ID" value="KAE9156785.1"/>
    <property type="molecule type" value="Genomic_DNA"/>
</dbReference>
<reference evidence="4 5" key="1">
    <citation type="submission" date="2018-08" db="EMBL/GenBank/DDBJ databases">
        <title>Genomic investigation of the strawberry pathogen Phytophthora fragariae indicates pathogenicity is determined by transcriptional variation in three key races.</title>
        <authorList>
            <person name="Adams T.M."/>
            <person name="Armitage A.D."/>
            <person name="Sobczyk M.K."/>
            <person name="Bates H.J."/>
            <person name="Dunwell J.M."/>
            <person name="Nellist C.F."/>
            <person name="Harrison R.J."/>
        </authorList>
    </citation>
    <scope>NUCLEOTIDE SEQUENCE [LARGE SCALE GENOMIC DNA]</scope>
    <source>
        <strain evidence="3 5">BC-1</strain>
        <strain evidence="2 4">NOV-27</strain>
        <strain evidence="1 6">NOV-5</strain>
    </source>
</reference>